<evidence type="ECO:0000256" key="2">
    <source>
        <dbReference type="SAM" id="Phobius"/>
    </source>
</evidence>
<evidence type="ECO:0008006" key="5">
    <source>
        <dbReference type="Google" id="ProtNLM"/>
    </source>
</evidence>
<sequence length="291" mass="31397">MTTSTPSSTTTNPTPSFIMTTRMPSFTMTAPIPSSTTRSTTTSPNYNLGTLTTFTPTSFCTQSDRTGQETITGYSQILIIYAASITEYEDFCCPQVSEYGWSEEACHRRSCTNLLDSLACVGTRFHIIDYTLDVTSQSIRSTPASLSFEYVYAYGFAVRYQSTDIISVTSTAQTGPRAATATNSLSTNSSQNPSGGLSKTTKIGIGVGVPIAVILLAIGFIVIIIKRRRKGAVNSSRPLPESPDNMESVGNNTAQWDIPEYLGRSPGNSDGPTNPVGPWRGDLRPQSMAER</sequence>
<comment type="caution">
    <text evidence="3">The sequence shown here is derived from an EMBL/GenBank/DDBJ whole genome shotgun (WGS) entry which is preliminary data.</text>
</comment>
<accession>A0A9P9CZF3</accession>
<dbReference type="Proteomes" id="UP000700596">
    <property type="component" value="Unassembled WGS sequence"/>
</dbReference>
<gene>
    <name evidence="3" type="ORF">B0J11DRAFT_620339</name>
</gene>
<keyword evidence="2" id="KW-0812">Transmembrane</keyword>
<evidence type="ECO:0000313" key="3">
    <source>
        <dbReference type="EMBL" id="KAH7109646.1"/>
    </source>
</evidence>
<dbReference type="EMBL" id="JAGMWT010000031">
    <property type="protein sequence ID" value="KAH7109646.1"/>
    <property type="molecule type" value="Genomic_DNA"/>
</dbReference>
<keyword evidence="2" id="KW-1133">Transmembrane helix</keyword>
<feature type="region of interest" description="Disordered" evidence="1">
    <location>
        <begin position="233"/>
        <end position="291"/>
    </location>
</feature>
<evidence type="ECO:0000256" key="1">
    <source>
        <dbReference type="SAM" id="MobiDB-lite"/>
    </source>
</evidence>
<feature type="compositionally biased region" description="Low complexity" evidence="1">
    <location>
        <begin position="178"/>
        <end position="194"/>
    </location>
</feature>
<dbReference type="AlphaFoldDB" id="A0A9P9CZF3"/>
<protein>
    <recommendedName>
        <fullName evidence="5">Mid2 domain-containing protein</fullName>
    </recommendedName>
</protein>
<keyword evidence="2" id="KW-0472">Membrane</keyword>
<feature type="region of interest" description="Disordered" evidence="1">
    <location>
        <begin position="178"/>
        <end position="197"/>
    </location>
</feature>
<reference evidence="3" key="1">
    <citation type="journal article" date="2021" name="Nat. Commun.">
        <title>Genetic determinants of endophytism in the Arabidopsis root mycobiome.</title>
        <authorList>
            <person name="Mesny F."/>
            <person name="Miyauchi S."/>
            <person name="Thiergart T."/>
            <person name="Pickel B."/>
            <person name="Atanasova L."/>
            <person name="Karlsson M."/>
            <person name="Huettel B."/>
            <person name="Barry K.W."/>
            <person name="Haridas S."/>
            <person name="Chen C."/>
            <person name="Bauer D."/>
            <person name="Andreopoulos W."/>
            <person name="Pangilinan J."/>
            <person name="LaButti K."/>
            <person name="Riley R."/>
            <person name="Lipzen A."/>
            <person name="Clum A."/>
            <person name="Drula E."/>
            <person name="Henrissat B."/>
            <person name="Kohler A."/>
            <person name="Grigoriev I.V."/>
            <person name="Martin F.M."/>
            <person name="Hacquard S."/>
        </authorList>
    </citation>
    <scope>NUCLEOTIDE SEQUENCE</scope>
    <source>
        <strain evidence="3">MPI-CAGE-CH-0243</strain>
    </source>
</reference>
<feature type="transmembrane region" description="Helical" evidence="2">
    <location>
        <begin position="203"/>
        <end position="225"/>
    </location>
</feature>
<name>A0A9P9CZF3_9PLEO</name>
<proteinExistence type="predicted"/>
<evidence type="ECO:0000313" key="4">
    <source>
        <dbReference type="Proteomes" id="UP000700596"/>
    </source>
</evidence>
<keyword evidence="4" id="KW-1185">Reference proteome</keyword>
<organism evidence="3 4">
    <name type="scientific">Dendryphion nanum</name>
    <dbReference type="NCBI Taxonomy" id="256645"/>
    <lineage>
        <taxon>Eukaryota</taxon>
        <taxon>Fungi</taxon>
        <taxon>Dikarya</taxon>
        <taxon>Ascomycota</taxon>
        <taxon>Pezizomycotina</taxon>
        <taxon>Dothideomycetes</taxon>
        <taxon>Pleosporomycetidae</taxon>
        <taxon>Pleosporales</taxon>
        <taxon>Torulaceae</taxon>
        <taxon>Dendryphion</taxon>
    </lineage>
</organism>